<comment type="catalytic activity">
    <reaction evidence="1">
        <text>a long-chain fatty acyl-CoA + 2 NADPH + 2 H(+) = a long-chain primary fatty alcohol + 2 NADP(+) + CoA</text>
        <dbReference type="Rhea" id="RHEA:52716"/>
        <dbReference type="ChEBI" id="CHEBI:15378"/>
        <dbReference type="ChEBI" id="CHEBI:57287"/>
        <dbReference type="ChEBI" id="CHEBI:57783"/>
        <dbReference type="ChEBI" id="CHEBI:58349"/>
        <dbReference type="ChEBI" id="CHEBI:77396"/>
        <dbReference type="ChEBI" id="CHEBI:83139"/>
        <dbReference type="EC" id="1.2.1.84"/>
    </reaction>
</comment>
<proteinExistence type="inferred from homology"/>
<dbReference type="EMBL" id="LR899009">
    <property type="protein sequence ID" value="CAD7078551.1"/>
    <property type="molecule type" value="Genomic_DNA"/>
</dbReference>
<keyword evidence="4" id="KW-1185">Reference proteome</keyword>
<protein>
    <recommendedName>
        <fullName evidence="1">Fatty acyl-CoA reductase</fullName>
        <ecNumber evidence="1">1.2.1.84</ecNumber>
    </recommendedName>
</protein>
<evidence type="ECO:0000256" key="1">
    <source>
        <dbReference type="RuleBase" id="RU363097"/>
    </source>
</evidence>
<dbReference type="OrthoDB" id="429813at2759"/>
<name>A0A7R8UD34_HERIL</name>
<dbReference type="Gene3D" id="3.40.50.720">
    <property type="entry name" value="NAD(P)-binding Rossmann-like Domain"/>
    <property type="match status" value="1"/>
</dbReference>
<evidence type="ECO:0000313" key="4">
    <source>
        <dbReference type="Proteomes" id="UP000594454"/>
    </source>
</evidence>
<evidence type="ECO:0000313" key="3">
    <source>
        <dbReference type="EMBL" id="CAD7078551.1"/>
    </source>
</evidence>
<dbReference type="GO" id="GO:0102965">
    <property type="term" value="F:alcohol-forming long-chain fatty acyl-CoA reductase activity"/>
    <property type="evidence" value="ECO:0007669"/>
    <property type="project" value="UniProtKB-EC"/>
</dbReference>
<organism evidence="3 4">
    <name type="scientific">Hermetia illucens</name>
    <name type="common">Black soldier fly</name>
    <dbReference type="NCBI Taxonomy" id="343691"/>
    <lineage>
        <taxon>Eukaryota</taxon>
        <taxon>Metazoa</taxon>
        <taxon>Ecdysozoa</taxon>
        <taxon>Arthropoda</taxon>
        <taxon>Hexapoda</taxon>
        <taxon>Insecta</taxon>
        <taxon>Pterygota</taxon>
        <taxon>Neoptera</taxon>
        <taxon>Endopterygota</taxon>
        <taxon>Diptera</taxon>
        <taxon>Brachycera</taxon>
        <taxon>Stratiomyomorpha</taxon>
        <taxon>Stratiomyidae</taxon>
        <taxon>Hermetiinae</taxon>
        <taxon>Hermetia</taxon>
    </lineage>
</organism>
<dbReference type="GO" id="GO:0005777">
    <property type="term" value="C:peroxisome"/>
    <property type="evidence" value="ECO:0007669"/>
    <property type="project" value="TreeGrafter"/>
</dbReference>
<dbReference type="SUPFAM" id="SSF51735">
    <property type="entry name" value="NAD(P)-binding Rossmann-fold domains"/>
    <property type="match status" value="1"/>
</dbReference>
<dbReference type="InterPro" id="IPR026055">
    <property type="entry name" value="FAR"/>
</dbReference>
<keyword evidence="1" id="KW-0443">Lipid metabolism</keyword>
<dbReference type="Pfam" id="PF07993">
    <property type="entry name" value="NAD_binding_4"/>
    <property type="match status" value="1"/>
</dbReference>
<dbReference type="InterPro" id="IPR013120">
    <property type="entry name" value="FAR_NAD-bd"/>
</dbReference>
<evidence type="ECO:0000259" key="2">
    <source>
        <dbReference type="Pfam" id="PF07993"/>
    </source>
</evidence>
<accession>A0A7R8UD34</accession>
<comment type="function">
    <text evidence="1">Catalyzes the reduction of fatty acyl-CoA to fatty alcohols.</text>
</comment>
<reference evidence="3 4" key="1">
    <citation type="submission" date="2020-11" db="EMBL/GenBank/DDBJ databases">
        <authorList>
            <person name="Wallbank WR R."/>
            <person name="Pardo Diaz C."/>
            <person name="Kozak K."/>
            <person name="Martin S."/>
            <person name="Jiggins C."/>
            <person name="Moest M."/>
            <person name="Warren A I."/>
            <person name="Generalovic N T."/>
            <person name="Byers J.R.P. K."/>
            <person name="Montejo-Kovacevich G."/>
            <person name="Yen C E."/>
        </authorList>
    </citation>
    <scope>NUCLEOTIDE SEQUENCE [LARGE SCALE GENOMIC DNA]</scope>
</reference>
<keyword evidence="1" id="KW-0521">NADP</keyword>
<comment type="similarity">
    <text evidence="1">Belongs to the fatty acyl-CoA reductase family.</text>
</comment>
<feature type="domain" description="Thioester reductase (TE)" evidence="2">
    <location>
        <begin position="16"/>
        <end position="181"/>
    </location>
</feature>
<keyword evidence="1" id="KW-0560">Oxidoreductase</keyword>
<dbReference type="Proteomes" id="UP000594454">
    <property type="component" value="Chromosome 1"/>
</dbReference>
<dbReference type="PANTHER" id="PTHR11011:SF24">
    <property type="entry name" value="FATTY ACYL-COA REDUCTASE"/>
    <property type="match status" value="1"/>
</dbReference>
<gene>
    <name evidence="3" type="ORF">HERILL_LOCUS1812</name>
</gene>
<dbReference type="InterPro" id="IPR036291">
    <property type="entry name" value="NAD(P)-bd_dom_sf"/>
</dbReference>
<sequence length="195" mass="22526">MSNPISEYYHGRDIFVTGGSGLMGKALLEKLLRSCTQLNRIFVLLRDRKGMSAYDRLKKLKENRIFDRLKSEKPNALDKLVAIPGDLIEHDLGMSEESKKSMANVSLIFHVAATIRFDETLRRAILINVRGTREALNFAMQLRNLQRFVHVSTAFSYPYKTRLDEQIYPPMDDWKTIIKLAEKFDDGILNIFTKK</sequence>
<dbReference type="PANTHER" id="PTHR11011">
    <property type="entry name" value="MALE STERILITY PROTEIN 2-RELATED"/>
    <property type="match status" value="1"/>
</dbReference>
<dbReference type="GO" id="GO:0080019">
    <property type="term" value="F:alcohol-forming very long-chain fatty acyl-CoA reductase activity"/>
    <property type="evidence" value="ECO:0007669"/>
    <property type="project" value="InterPro"/>
</dbReference>
<dbReference type="InParanoid" id="A0A7R8UD34"/>
<dbReference type="AlphaFoldDB" id="A0A7R8UD34"/>
<dbReference type="GO" id="GO:0035336">
    <property type="term" value="P:long-chain fatty-acyl-CoA metabolic process"/>
    <property type="evidence" value="ECO:0007669"/>
    <property type="project" value="TreeGrafter"/>
</dbReference>
<dbReference type="EC" id="1.2.1.84" evidence="1"/>
<keyword evidence="1" id="KW-0444">Lipid biosynthesis</keyword>